<proteinExistence type="predicted"/>
<feature type="signal peptide" evidence="2">
    <location>
        <begin position="1"/>
        <end position="21"/>
    </location>
</feature>
<comment type="caution">
    <text evidence="3">The sequence shown here is derived from an EMBL/GenBank/DDBJ whole genome shotgun (WGS) entry which is preliminary data.</text>
</comment>
<keyword evidence="4" id="KW-1185">Reference proteome</keyword>
<keyword evidence="2" id="KW-0732">Signal</keyword>
<evidence type="ECO:0000313" key="4">
    <source>
        <dbReference type="Proteomes" id="UP000246991"/>
    </source>
</evidence>
<dbReference type="AlphaFoldDB" id="A0A317SVN4"/>
<evidence type="ECO:0008006" key="5">
    <source>
        <dbReference type="Google" id="ProtNLM"/>
    </source>
</evidence>
<organism evidence="3 4">
    <name type="scientific">Tuber magnatum</name>
    <name type="common">white Piedmont truffle</name>
    <dbReference type="NCBI Taxonomy" id="42249"/>
    <lineage>
        <taxon>Eukaryota</taxon>
        <taxon>Fungi</taxon>
        <taxon>Dikarya</taxon>
        <taxon>Ascomycota</taxon>
        <taxon>Pezizomycotina</taxon>
        <taxon>Pezizomycetes</taxon>
        <taxon>Pezizales</taxon>
        <taxon>Tuberaceae</taxon>
        <taxon>Tuber</taxon>
    </lineage>
</organism>
<gene>
    <name evidence="3" type="ORF">C7212DRAFT_351247</name>
</gene>
<sequence>MKLTLITAGLFAVFSIPTAGASPHNRPRGPSELGIDRRGGTVNGNDGTGISNSPEDLYVPVVSTPTSATTTTTPTLTATPIAIKREVHHLGGGHRGRGKVGAHSEEEEEVEVEVDMLVARLNHSFDHEHLRIGGECSLRQKKGCAGNSLVECGSEGVWELVADCDVPGLDLVCQAVRERDIWKGGWVVNVICLEK</sequence>
<accession>A0A317SVN4</accession>
<feature type="region of interest" description="Disordered" evidence="1">
    <location>
        <begin position="18"/>
        <end position="57"/>
    </location>
</feature>
<dbReference type="EMBL" id="PYWC01000015">
    <property type="protein sequence ID" value="PWW78488.1"/>
    <property type="molecule type" value="Genomic_DNA"/>
</dbReference>
<dbReference type="OrthoDB" id="5409312at2759"/>
<name>A0A317SVN4_9PEZI</name>
<evidence type="ECO:0000256" key="2">
    <source>
        <dbReference type="SAM" id="SignalP"/>
    </source>
</evidence>
<feature type="compositionally biased region" description="Polar residues" evidence="1">
    <location>
        <begin position="43"/>
        <end position="54"/>
    </location>
</feature>
<dbReference type="Proteomes" id="UP000246991">
    <property type="component" value="Unassembled WGS sequence"/>
</dbReference>
<feature type="chain" id="PRO_5016245766" description="SRCR domain-containing protein" evidence="2">
    <location>
        <begin position="22"/>
        <end position="195"/>
    </location>
</feature>
<protein>
    <recommendedName>
        <fullName evidence="5">SRCR domain-containing protein</fullName>
    </recommendedName>
</protein>
<evidence type="ECO:0000256" key="1">
    <source>
        <dbReference type="SAM" id="MobiDB-lite"/>
    </source>
</evidence>
<reference evidence="3 4" key="1">
    <citation type="submission" date="2018-03" db="EMBL/GenBank/DDBJ databases">
        <title>Genomes of Pezizomycetes fungi and the evolution of truffles.</title>
        <authorList>
            <person name="Murat C."/>
            <person name="Payen T."/>
            <person name="Noel B."/>
            <person name="Kuo A."/>
            <person name="Martin F.M."/>
        </authorList>
    </citation>
    <scope>NUCLEOTIDE SEQUENCE [LARGE SCALE GENOMIC DNA]</scope>
    <source>
        <strain evidence="3">091103-1</strain>
    </source>
</reference>
<evidence type="ECO:0000313" key="3">
    <source>
        <dbReference type="EMBL" id="PWW78488.1"/>
    </source>
</evidence>